<evidence type="ECO:0000256" key="3">
    <source>
        <dbReference type="ARBA" id="ARBA00022676"/>
    </source>
</evidence>
<sequence>MQYGAIVVTFNRKKLLLEALNSLLNQTVPPTKIILIDNHSTDGTKQLLKEHGLLGQDNVDYRYLDKNIGGAGGFARGMQIAAASSDLDWVSLSDDDAIFDLDYFEKLINYHDQHPERLVLTGSVYVKDGRLQVDQRSRFSDWSTFRAIEVPEKEYQGNFEFDQYTFCGVFMSIDVIRKTGVADAGFFIWWDDCEYSIRTAKLSKPVNVSAAKLTHKTLIPSIDNKKKFVADWRIYYGHRNRMISIRRWTHNRAISFAWLVYFYGRFAIQLCGPFYKGYRKMAIKAYSEAFRDAARNQEGLNPDFMPGQKF</sequence>
<evidence type="ECO:0000256" key="1">
    <source>
        <dbReference type="ARBA" id="ARBA00004776"/>
    </source>
</evidence>
<evidence type="ECO:0000256" key="2">
    <source>
        <dbReference type="ARBA" id="ARBA00006739"/>
    </source>
</evidence>
<dbReference type="EMBL" id="QWZQ01000097">
    <property type="protein sequence ID" value="RRK09189.1"/>
    <property type="molecule type" value="Genomic_DNA"/>
</dbReference>
<dbReference type="PANTHER" id="PTHR43179">
    <property type="entry name" value="RHAMNOSYLTRANSFERASE WBBL"/>
    <property type="match status" value="1"/>
</dbReference>
<keyword evidence="3" id="KW-0328">Glycosyltransferase</keyword>
<dbReference type="Proteomes" id="UP000283633">
    <property type="component" value="Unassembled WGS sequence"/>
</dbReference>
<comment type="caution">
    <text evidence="6">The sequence shown here is derived from an EMBL/GenBank/DDBJ whole genome shotgun (WGS) entry which is preliminary data.</text>
</comment>
<dbReference type="AlphaFoldDB" id="A0A3R8QP00"/>
<dbReference type="Gene3D" id="3.90.550.10">
    <property type="entry name" value="Spore Coat Polysaccharide Biosynthesis Protein SpsA, Chain A"/>
    <property type="match status" value="1"/>
</dbReference>
<comment type="similarity">
    <text evidence="2">Belongs to the glycosyltransferase 2 family.</text>
</comment>
<feature type="domain" description="Glycosyltransferase 2-like" evidence="5">
    <location>
        <begin position="6"/>
        <end position="162"/>
    </location>
</feature>
<protein>
    <submittedName>
        <fullName evidence="6">Glycosyltransferase</fullName>
    </submittedName>
</protein>
<keyword evidence="7" id="KW-1185">Reference proteome</keyword>
<reference evidence="6 7" key="1">
    <citation type="submission" date="2018-08" db="EMBL/GenBank/DDBJ databases">
        <title>Genome Lactobacillus garii FI11369.</title>
        <authorList>
            <person name="Diaz M."/>
            <person name="Narbad A."/>
        </authorList>
    </citation>
    <scope>NUCLEOTIDE SEQUENCE [LARGE SCALE GENOMIC DNA]</scope>
    <source>
        <strain evidence="6 7">FI11369</strain>
    </source>
</reference>
<dbReference type="GO" id="GO:0016757">
    <property type="term" value="F:glycosyltransferase activity"/>
    <property type="evidence" value="ECO:0007669"/>
    <property type="project" value="UniProtKB-KW"/>
</dbReference>
<evidence type="ECO:0000313" key="6">
    <source>
        <dbReference type="EMBL" id="RRK09189.1"/>
    </source>
</evidence>
<dbReference type="OrthoDB" id="7665907at2"/>
<comment type="pathway">
    <text evidence="1">Cell wall biogenesis; cell wall polysaccharide biosynthesis.</text>
</comment>
<keyword evidence="4 6" id="KW-0808">Transferase</keyword>
<organism evidence="6 7">
    <name type="scientific">Lactiplantibacillus garii</name>
    <dbReference type="NCBI Taxonomy" id="2306423"/>
    <lineage>
        <taxon>Bacteria</taxon>
        <taxon>Bacillati</taxon>
        <taxon>Bacillota</taxon>
        <taxon>Bacilli</taxon>
        <taxon>Lactobacillales</taxon>
        <taxon>Lactobacillaceae</taxon>
        <taxon>Lactiplantibacillus</taxon>
    </lineage>
</organism>
<accession>A0A3R8QP00</accession>
<evidence type="ECO:0000259" key="5">
    <source>
        <dbReference type="Pfam" id="PF00535"/>
    </source>
</evidence>
<evidence type="ECO:0000256" key="4">
    <source>
        <dbReference type="ARBA" id="ARBA00022679"/>
    </source>
</evidence>
<dbReference type="Pfam" id="PF00535">
    <property type="entry name" value="Glycos_transf_2"/>
    <property type="match status" value="1"/>
</dbReference>
<dbReference type="InterPro" id="IPR001173">
    <property type="entry name" value="Glyco_trans_2-like"/>
</dbReference>
<dbReference type="PANTHER" id="PTHR43179:SF12">
    <property type="entry name" value="GALACTOFURANOSYLTRANSFERASE GLFT2"/>
    <property type="match status" value="1"/>
</dbReference>
<evidence type="ECO:0000313" key="7">
    <source>
        <dbReference type="Proteomes" id="UP000283633"/>
    </source>
</evidence>
<dbReference type="InterPro" id="IPR029044">
    <property type="entry name" value="Nucleotide-diphossugar_trans"/>
</dbReference>
<proteinExistence type="inferred from homology"/>
<dbReference type="CDD" id="cd04185">
    <property type="entry name" value="GT_2_like_b"/>
    <property type="match status" value="1"/>
</dbReference>
<gene>
    <name evidence="6" type="ORF">D1831_14205</name>
</gene>
<name>A0A3R8QP00_9LACO</name>
<dbReference type="SUPFAM" id="SSF53448">
    <property type="entry name" value="Nucleotide-diphospho-sugar transferases"/>
    <property type="match status" value="1"/>
</dbReference>
<dbReference type="RefSeq" id="WP_125073443.1">
    <property type="nucleotide sequence ID" value="NZ_QWZQ01000097.1"/>
</dbReference>